<feature type="region of interest" description="Disordered" evidence="1">
    <location>
        <begin position="462"/>
        <end position="500"/>
    </location>
</feature>
<accession>A0A0E9NRJ3</accession>
<organism evidence="2 3">
    <name type="scientific">Saitoella complicata (strain BCRC 22490 / CBS 7301 / JCM 7358 / NBRC 10748 / NRRL Y-17804)</name>
    <dbReference type="NCBI Taxonomy" id="698492"/>
    <lineage>
        <taxon>Eukaryota</taxon>
        <taxon>Fungi</taxon>
        <taxon>Dikarya</taxon>
        <taxon>Ascomycota</taxon>
        <taxon>Taphrinomycotina</taxon>
        <taxon>Taphrinomycotina incertae sedis</taxon>
        <taxon>Saitoella</taxon>
    </lineage>
</organism>
<dbReference type="AlphaFoldDB" id="A0A0E9NRJ3"/>
<evidence type="ECO:0000256" key="1">
    <source>
        <dbReference type="SAM" id="MobiDB-lite"/>
    </source>
</evidence>
<dbReference type="Proteomes" id="UP000033140">
    <property type="component" value="Unassembled WGS sequence"/>
</dbReference>
<keyword evidence="3" id="KW-1185">Reference proteome</keyword>
<gene>
    <name evidence="2" type="ORF">G7K_6132-t1</name>
</gene>
<reference evidence="2 3" key="3">
    <citation type="journal article" date="2015" name="Genome Announc.">
        <title>Draft Genome Sequence of the Archiascomycetous Yeast Saitoella complicata.</title>
        <authorList>
            <person name="Yamauchi K."/>
            <person name="Kondo S."/>
            <person name="Hamamoto M."/>
            <person name="Takahashi Y."/>
            <person name="Ogura Y."/>
            <person name="Hayashi T."/>
            <person name="Nishida H."/>
        </authorList>
    </citation>
    <scope>NUCLEOTIDE SEQUENCE [LARGE SCALE GENOMIC DNA]</scope>
    <source>
        <strain evidence="2 3">NRRL Y-17804</strain>
    </source>
</reference>
<proteinExistence type="predicted"/>
<protein>
    <submittedName>
        <fullName evidence="2">Uncharacterized protein</fullName>
    </submittedName>
</protein>
<name>A0A0E9NRJ3_SAICN</name>
<reference evidence="2 3" key="1">
    <citation type="journal article" date="2011" name="J. Gen. Appl. Microbiol.">
        <title>Draft genome sequencing of the enigmatic yeast Saitoella complicata.</title>
        <authorList>
            <person name="Nishida H."/>
            <person name="Hamamoto M."/>
            <person name="Sugiyama J."/>
        </authorList>
    </citation>
    <scope>NUCLEOTIDE SEQUENCE [LARGE SCALE GENOMIC DNA]</scope>
    <source>
        <strain evidence="2 3">NRRL Y-17804</strain>
    </source>
</reference>
<evidence type="ECO:0000313" key="2">
    <source>
        <dbReference type="EMBL" id="GAO52045.1"/>
    </source>
</evidence>
<sequence>MTGDVGTYSTTRFLDHANDTDFHVNITVPAAPSLGIFNLTQNETYNDIPTLQGSVVCRQSDSILLNVSWGNGNTYHLQALQTKQHFGVVYHYEPRLVTNRPSVLRGKNEGLNYVTSMSISEQVDSTAQLFSHIYDGWLLMPTMVVMNTSAAHPLNVTRLFITFIEGAGKTMLGYGYYGTKGVSVTNYETSLRLTMAAALVICWETNGVLRGEDVLISMAACGDDLKREMKACSTTGDADDLRHHLSKKTLRLRSGTAEIVRHSATLEMCSAPYWNAAIPVLEDHSEATRLTNVILAGKRFTGRGQLHALSCCLPRTNHLFTPDIYTIETMDSSTGAGLTWRTRYDSGSVRYDPARGVLHDTEFNQSLGVTTQTRIFRVSHNAHDDMAIYDMNTKSFHPDVLREAEVFGRAPSGKELMSVVFAEPSLIGMAEEWAKKHSQVLTWGLMALPYVGAALVMLKEKAAAAAATRSQPPEPEPRIEEEVGSSGTSTPSTPSDHSLD</sequence>
<reference evidence="2 3" key="2">
    <citation type="journal article" date="2014" name="J. Gen. Appl. Microbiol.">
        <title>The early diverging ascomycetous budding yeast Saitoella complicata has three histone deacetylases belonging to the Clr6, Hos2, and Rpd3 lineages.</title>
        <authorList>
            <person name="Nishida H."/>
            <person name="Matsumoto T."/>
            <person name="Kondo S."/>
            <person name="Hamamoto M."/>
            <person name="Yoshikawa H."/>
        </authorList>
    </citation>
    <scope>NUCLEOTIDE SEQUENCE [LARGE SCALE GENOMIC DNA]</scope>
    <source>
        <strain evidence="2 3">NRRL Y-17804</strain>
    </source>
</reference>
<comment type="caution">
    <text evidence="2">The sequence shown here is derived from an EMBL/GenBank/DDBJ whole genome shotgun (WGS) entry which is preliminary data.</text>
</comment>
<feature type="compositionally biased region" description="Low complexity" evidence="1">
    <location>
        <begin position="484"/>
        <end position="500"/>
    </location>
</feature>
<dbReference type="EMBL" id="BACD03000058">
    <property type="protein sequence ID" value="GAO52045.1"/>
    <property type="molecule type" value="Genomic_DNA"/>
</dbReference>
<evidence type="ECO:0000313" key="3">
    <source>
        <dbReference type="Proteomes" id="UP000033140"/>
    </source>
</evidence>